<comment type="similarity">
    <text evidence="4">Belongs to the BamD family.</text>
</comment>
<evidence type="ECO:0000259" key="6">
    <source>
        <dbReference type="Pfam" id="PF13525"/>
    </source>
</evidence>
<dbReference type="SUPFAM" id="SSF48452">
    <property type="entry name" value="TPR-like"/>
    <property type="match status" value="1"/>
</dbReference>
<protein>
    <recommendedName>
        <fullName evidence="4">Outer membrane protein assembly factor BamD</fullName>
    </recommendedName>
</protein>
<dbReference type="PANTHER" id="PTHR37423">
    <property type="entry name" value="SOLUBLE LYTIC MUREIN TRANSGLYCOSYLASE-RELATED"/>
    <property type="match status" value="1"/>
</dbReference>
<dbReference type="HAMAP" id="MF_00922">
    <property type="entry name" value="OM_assembly_BamD"/>
    <property type="match status" value="1"/>
</dbReference>
<dbReference type="InterPro" id="IPR011990">
    <property type="entry name" value="TPR-like_helical_dom_sf"/>
</dbReference>
<evidence type="ECO:0000256" key="3">
    <source>
        <dbReference type="ARBA" id="ARBA00023237"/>
    </source>
</evidence>
<evidence type="ECO:0000256" key="4">
    <source>
        <dbReference type="HAMAP-Rule" id="MF_00922"/>
    </source>
</evidence>
<comment type="function">
    <text evidence="4">Part of the outer membrane protein assembly complex, which is involved in assembly and insertion of beta-barrel proteins into the outer membrane.</text>
</comment>
<dbReference type="Pfam" id="PF13525">
    <property type="entry name" value="YfiO"/>
    <property type="match status" value="1"/>
</dbReference>
<sequence>MTHLRSGLVRLSLLALGLALASCSSSSKSDASLGDFASGALPPPGQAYATAVGRMQKGDYDIAVKDFNALQETYPYSTWSTHAEILTAYSQYKQMNYDDAISTLNRFIQLHPENSEVAYAYYLKSLCYYEQIDGVQRDQTSTYEAIQALQDVVSRFPNSAYARDARIKMRLAYNRLAGHDMSIGRYYEKQHLYAAAIGRYQEVSNTYQTTTYAPEALERMVEVYLDLGLTDPALRTASVLGYNYPGSSWYEAAYDHLKSKGLVNKADEADANGDKVAMAKPVEPKHPWYWPF</sequence>
<comment type="subcellular location">
    <subcellularLocation>
        <location evidence="4">Cell outer membrane</location>
        <topology evidence="4">Lipid-anchor</topology>
    </subcellularLocation>
</comment>
<organism evidence="7 8">
    <name type="scientific">Acidocella aminolytica 101 = DSM 11237</name>
    <dbReference type="NCBI Taxonomy" id="1120923"/>
    <lineage>
        <taxon>Bacteria</taxon>
        <taxon>Pseudomonadati</taxon>
        <taxon>Pseudomonadota</taxon>
        <taxon>Alphaproteobacteria</taxon>
        <taxon>Acetobacterales</taxon>
        <taxon>Acidocellaceae</taxon>
        <taxon>Acidocella</taxon>
    </lineage>
</organism>
<dbReference type="InterPro" id="IPR017689">
    <property type="entry name" value="BamD"/>
</dbReference>
<dbReference type="GO" id="GO:0043165">
    <property type="term" value="P:Gram-negative-bacterium-type cell outer membrane assembly"/>
    <property type="evidence" value="ECO:0007669"/>
    <property type="project" value="UniProtKB-UniRule"/>
</dbReference>
<dbReference type="Gene3D" id="1.25.40.10">
    <property type="entry name" value="Tetratricopeptide repeat domain"/>
    <property type="match status" value="1"/>
</dbReference>
<dbReference type="RefSeq" id="WP_052948268.1">
    <property type="nucleotide sequence ID" value="NZ_BANC01000009.1"/>
</dbReference>
<reference evidence="7 8" key="1">
    <citation type="submission" date="2012-11" db="EMBL/GenBank/DDBJ databases">
        <title>Whole genome sequence of Acidocella aminolytica 101 = DSM 11237.</title>
        <authorList>
            <person name="Azuma Y."/>
            <person name="Higashiura N."/>
            <person name="Hirakawa H."/>
            <person name="Matsushita K."/>
        </authorList>
    </citation>
    <scope>NUCLEOTIDE SEQUENCE [LARGE SCALE GENOMIC DNA]</scope>
    <source>
        <strain evidence="8">101 / DSM 11237</strain>
    </source>
</reference>
<keyword evidence="4" id="KW-0449">Lipoprotein</keyword>
<gene>
    <name evidence="4" type="primary">bamD</name>
    <name evidence="7" type="ORF">Aam_009_013</name>
</gene>
<keyword evidence="3 4" id="KW-0998">Cell outer membrane</keyword>
<keyword evidence="4" id="KW-0564">Palmitate</keyword>
<dbReference type="GO" id="GO:0051205">
    <property type="term" value="P:protein insertion into membrane"/>
    <property type="evidence" value="ECO:0007669"/>
    <property type="project" value="UniProtKB-UniRule"/>
</dbReference>
<dbReference type="InterPro" id="IPR039565">
    <property type="entry name" value="BamD-like"/>
</dbReference>
<feature type="chain" id="PRO_5010392635" description="Outer membrane protein assembly factor BamD" evidence="5">
    <location>
        <begin position="22"/>
        <end position="292"/>
    </location>
</feature>
<proteinExistence type="inferred from homology"/>
<dbReference type="EMBL" id="BANC01000009">
    <property type="protein sequence ID" value="GAN78810.1"/>
    <property type="molecule type" value="Genomic_DNA"/>
</dbReference>
<dbReference type="STRING" id="1120923.SAMN02746095_01427"/>
<dbReference type="PROSITE" id="PS51257">
    <property type="entry name" value="PROKAR_LIPOPROTEIN"/>
    <property type="match status" value="1"/>
</dbReference>
<dbReference type="GO" id="GO:0009279">
    <property type="term" value="C:cell outer membrane"/>
    <property type="evidence" value="ECO:0007669"/>
    <property type="project" value="UniProtKB-SubCell"/>
</dbReference>
<evidence type="ECO:0000256" key="1">
    <source>
        <dbReference type="ARBA" id="ARBA00022729"/>
    </source>
</evidence>
<comment type="caution">
    <text evidence="7">The sequence shown here is derived from an EMBL/GenBank/DDBJ whole genome shotgun (WGS) entry which is preliminary data.</text>
</comment>
<feature type="signal peptide" evidence="5">
    <location>
        <begin position="1"/>
        <end position="21"/>
    </location>
</feature>
<keyword evidence="8" id="KW-1185">Reference proteome</keyword>
<name>A0A0D6PAN1_9PROT</name>
<dbReference type="NCBIfam" id="TIGR03302">
    <property type="entry name" value="OM_YfiO"/>
    <property type="match status" value="1"/>
</dbReference>
<dbReference type="PANTHER" id="PTHR37423:SF6">
    <property type="entry name" value="CELL DIVISION COORDINATOR CPOB"/>
    <property type="match status" value="1"/>
</dbReference>
<feature type="domain" description="Outer membrane lipoprotein BamD-like" evidence="6">
    <location>
        <begin position="44"/>
        <end position="234"/>
    </location>
</feature>
<dbReference type="OrthoDB" id="9804044at2"/>
<comment type="subunit">
    <text evidence="4">Part of the Bam complex.</text>
</comment>
<dbReference type="Proteomes" id="UP000032668">
    <property type="component" value="Unassembled WGS sequence"/>
</dbReference>
<evidence type="ECO:0000256" key="5">
    <source>
        <dbReference type="SAM" id="SignalP"/>
    </source>
</evidence>
<keyword evidence="2 4" id="KW-0472">Membrane</keyword>
<accession>A0A0D6PAN1</accession>
<evidence type="ECO:0000313" key="7">
    <source>
        <dbReference type="EMBL" id="GAN78810.1"/>
    </source>
</evidence>
<keyword evidence="1 4" id="KW-0732">Signal</keyword>
<dbReference type="AlphaFoldDB" id="A0A0D6PAN1"/>
<evidence type="ECO:0000313" key="8">
    <source>
        <dbReference type="Proteomes" id="UP000032668"/>
    </source>
</evidence>
<evidence type="ECO:0000256" key="2">
    <source>
        <dbReference type="ARBA" id="ARBA00023136"/>
    </source>
</evidence>
<dbReference type="CDD" id="cd15830">
    <property type="entry name" value="BamD"/>
    <property type="match status" value="1"/>
</dbReference>